<feature type="region of interest" description="Disordered" evidence="13">
    <location>
        <begin position="589"/>
        <end position="620"/>
    </location>
</feature>
<evidence type="ECO:0000256" key="5">
    <source>
        <dbReference type="ARBA" id="ARBA00022737"/>
    </source>
</evidence>
<evidence type="ECO:0000256" key="8">
    <source>
        <dbReference type="ARBA" id="ARBA00022840"/>
    </source>
</evidence>
<gene>
    <name evidence="15" type="ORF">G3570_09320</name>
</gene>
<feature type="compositionally biased region" description="Basic and acidic residues" evidence="13">
    <location>
        <begin position="527"/>
        <end position="554"/>
    </location>
</feature>
<comment type="similarity">
    <text evidence="1">Belongs to the ABC transporter superfamily. ABCF family. Translational throttle EttA subfamily.</text>
</comment>
<dbReference type="Gene3D" id="1.10.287.380">
    <property type="entry name" value="Valyl-tRNA synthetase, C-terminal domain"/>
    <property type="match status" value="1"/>
</dbReference>
<evidence type="ECO:0000259" key="14">
    <source>
        <dbReference type="PROSITE" id="PS50893"/>
    </source>
</evidence>
<keyword evidence="2" id="KW-0963">Cytoplasm</keyword>
<name>A0A6M1SNA0_9BACT</name>
<sequence>MTYLSVENLSKNYGHKVLFEGLTFGISKGDKTALIAQNGTGKSTLLQILAGKEVPDEGKVMTARGLEIDFLEQEPQLDDRMTITEFISQGESEMVKLVRNYEEAAQNQAQDFNAETQEAFQKATAAMDAANAWDFEHRLEQILGKLNIHDLDQSIASLSGGERKRVALAFVLLDNPDLLILDEPTNHLDVEMIEWLEEYLQQSNVTLLMVTHDRYFLDRVCNHILELDNGDLYHHKGNYQYFLTKRAERQEIERREAHKAKQLYKNELEWMRRSPKARTSKSKARIDDFYETKEKADTGRDDPELKLEMDMQRLGGKILELIKVSKSFDDQVILDDFTYTFKKGERIGIIGKNGSGKSTFLNIITGKEPYDSGKIRTGETVVFGHYRQQQLDFDEDQRVIDVIEEVAKVIELANGNKISASQFLEHFMFTPEMQYTPVEKLSGGEKRRLGLMMVLLKNPNFLILDEPTNDLDLLTLNKLEEFLLNFGGCLILVSHDRFFMDKLVEHYFVFEGDGEIRSHHGTYEEYREQKLSEEKEKINEVKNTGEKKNGRQDEDSASSKTLKSKKLSYNERREYKKLEDEIANLEESKEKLEAELSSGSLDHEELQEKSALYGELSEELDRKTERWFELAERSEDE</sequence>
<dbReference type="AlphaFoldDB" id="A0A6M1SNA0"/>
<dbReference type="GO" id="GO:0005524">
    <property type="term" value="F:ATP binding"/>
    <property type="evidence" value="ECO:0007669"/>
    <property type="project" value="UniProtKB-KW"/>
</dbReference>
<evidence type="ECO:0000256" key="1">
    <source>
        <dbReference type="ARBA" id="ARBA00005868"/>
    </source>
</evidence>
<feature type="region of interest" description="Disordered" evidence="13">
    <location>
        <begin position="527"/>
        <end position="564"/>
    </location>
</feature>
<dbReference type="GO" id="GO:0000049">
    <property type="term" value="F:tRNA binding"/>
    <property type="evidence" value="ECO:0007669"/>
    <property type="project" value="UniProtKB-KW"/>
</dbReference>
<keyword evidence="12" id="KW-0175">Coiled coil</keyword>
<dbReference type="GO" id="GO:0019843">
    <property type="term" value="F:rRNA binding"/>
    <property type="evidence" value="ECO:0007669"/>
    <property type="project" value="UniProtKB-KW"/>
</dbReference>
<dbReference type="Gene3D" id="3.40.50.300">
    <property type="entry name" value="P-loop containing nucleotide triphosphate hydrolases"/>
    <property type="match status" value="2"/>
</dbReference>
<evidence type="ECO:0000256" key="11">
    <source>
        <dbReference type="ARBA" id="ARBA00022917"/>
    </source>
</evidence>
<dbReference type="SUPFAM" id="SSF52540">
    <property type="entry name" value="P-loop containing nucleoside triphosphate hydrolases"/>
    <property type="match status" value="2"/>
</dbReference>
<reference evidence="15 16" key="1">
    <citation type="submission" date="2020-02" db="EMBL/GenBank/DDBJ databases">
        <title>Balneolaceae bacterium YR4-1, complete genome.</title>
        <authorList>
            <person name="Li Y."/>
            <person name="Wu S."/>
        </authorList>
    </citation>
    <scope>NUCLEOTIDE SEQUENCE [LARGE SCALE GENOMIC DNA]</scope>
    <source>
        <strain evidence="15 16">YR4-1</strain>
    </source>
</reference>
<dbReference type="RefSeq" id="WP_165141617.1">
    <property type="nucleotide sequence ID" value="NZ_JAALLT010000003.1"/>
</dbReference>
<evidence type="ECO:0000256" key="4">
    <source>
        <dbReference type="ARBA" id="ARBA00022730"/>
    </source>
</evidence>
<keyword evidence="10" id="KW-0694">RNA-binding</keyword>
<dbReference type="InterPro" id="IPR037118">
    <property type="entry name" value="Val-tRNA_synth_C_sf"/>
</dbReference>
<dbReference type="CDD" id="cd03221">
    <property type="entry name" value="ABCF_EF-3"/>
    <property type="match status" value="2"/>
</dbReference>
<dbReference type="PANTHER" id="PTHR42855">
    <property type="entry name" value="ABC TRANSPORTER ATP-BINDING SUBUNIT"/>
    <property type="match status" value="1"/>
</dbReference>
<feature type="coiled-coil region" evidence="12">
    <location>
        <begin position="87"/>
        <end position="118"/>
    </location>
</feature>
<keyword evidence="4" id="KW-0699">rRNA-binding</keyword>
<keyword evidence="9" id="KW-0810">Translation regulation</keyword>
<dbReference type="InterPro" id="IPR003439">
    <property type="entry name" value="ABC_transporter-like_ATP-bd"/>
</dbReference>
<dbReference type="GO" id="GO:0006417">
    <property type="term" value="P:regulation of translation"/>
    <property type="evidence" value="ECO:0007669"/>
    <property type="project" value="UniProtKB-KW"/>
</dbReference>
<dbReference type="InterPro" id="IPR032781">
    <property type="entry name" value="ABC_tran_Xtn"/>
</dbReference>
<evidence type="ECO:0000256" key="2">
    <source>
        <dbReference type="ARBA" id="ARBA00022490"/>
    </source>
</evidence>
<keyword evidence="3" id="KW-0820">tRNA-binding</keyword>
<comment type="caution">
    <text evidence="15">The sequence shown here is derived from an EMBL/GenBank/DDBJ whole genome shotgun (WGS) entry which is preliminary data.</text>
</comment>
<dbReference type="Pfam" id="PF00005">
    <property type="entry name" value="ABC_tran"/>
    <property type="match status" value="2"/>
</dbReference>
<keyword evidence="6" id="KW-0547">Nucleotide-binding</keyword>
<dbReference type="SMART" id="SM00382">
    <property type="entry name" value="AAA"/>
    <property type="match status" value="2"/>
</dbReference>
<dbReference type="InterPro" id="IPR003593">
    <property type="entry name" value="AAA+_ATPase"/>
</dbReference>
<keyword evidence="11" id="KW-0648">Protein biosynthesis</keyword>
<dbReference type="PANTHER" id="PTHR42855:SF1">
    <property type="entry name" value="ABC TRANSPORTER DOMAIN-CONTAINING PROTEIN"/>
    <property type="match status" value="1"/>
</dbReference>
<dbReference type="EMBL" id="JAALLT010000003">
    <property type="protein sequence ID" value="NGP76831.1"/>
    <property type="molecule type" value="Genomic_DNA"/>
</dbReference>
<keyword evidence="5" id="KW-0677">Repeat</keyword>
<organism evidence="15 16">
    <name type="scientific">Halalkalibaculum roseum</name>
    <dbReference type="NCBI Taxonomy" id="2709311"/>
    <lineage>
        <taxon>Bacteria</taxon>
        <taxon>Pseudomonadati</taxon>
        <taxon>Balneolota</taxon>
        <taxon>Balneolia</taxon>
        <taxon>Balneolales</taxon>
        <taxon>Balneolaceae</taxon>
        <taxon>Halalkalibaculum</taxon>
    </lineage>
</organism>
<accession>A0A6M1SNA0</accession>
<proteinExistence type="inferred from homology"/>
<dbReference type="FunFam" id="3.40.50.300:FF:000011">
    <property type="entry name" value="Putative ABC transporter ATP-binding component"/>
    <property type="match status" value="1"/>
</dbReference>
<evidence type="ECO:0000256" key="6">
    <source>
        <dbReference type="ARBA" id="ARBA00022741"/>
    </source>
</evidence>
<evidence type="ECO:0000256" key="12">
    <source>
        <dbReference type="SAM" id="Coils"/>
    </source>
</evidence>
<evidence type="ECO:0000313" key="15">
    <source>
        <dbReference type="EMBL" id="NGP76831.1"/>
    </source>
</evidence>
<dbReference type="InterPro" id="IPR032524">
    <property type="entry name" value="ABC_tran_C"/>
</dbReference>
<keyword evidence="7" id="KW-0378">Hydrolase</keyword>
<keyword evidence="8 15" id="KW-0067">ATP-binding</keyword>
<evidence type="ECO:0000256" key="7">
    <source>
        <dbReference type="ARBA" id="ARBA00022801"/>
    </source>
</evidence>
<evidence type="ECO:0000256" key="10">
    <source>
        <dbReference type="ARBA" id="ARBA00022884"/>
    </source>
</evidence>
<evidence type="ECO:0000256" key="9">
    <source>
        <dbReference type="ARBA" id="ARBA00022845"/>
    </source>
</evidence>
<keyword evidence="16" id="KW-1185">Reference proteome</keyword>
<dbReference type="GO" id="GO:0003677">
    <property type="term" value="F:DNA binding"/>
    <property type="evidence" value="ECO:0007669"/>
    <property type="project" value="InterPro"/>
</dbReference>
<protein>
    <submittedName>
        <fullName evidence="15">ABC-F family ATP-binding cassette domain-containing protein</fullName>
    </submittedName>
</protein>
<feature type="domain" description="ABC transporter" evidence="14">
    <location>
        <begin position="4"/>
        <end position="254"/>
    </location>
</feature>
<dbReference type="InterPro" id="IPR027417">
    <property type="entry name" value="P-loop_NTPase"/>
</dbReference>
<dbReference type="GO" id="GO:0006412">
    <property type="term" value="P:translation"/>
    <property type="evidence" value="ECO:0007669"/>
    <property type="project" value="UniProtKB-KW"/>
</dbReference>
<dbReference type="PROSITE" id="PS50893">
    <property type="entry name" value="ABC_TRANSPORTER_2"/>
    <property type="match status" value="2"/>
</dbReference>
<evidence type="ECO:0000256" key="3">
    <source>
        <dbReference type="ARBA" id="ARBA00022555"/>
    </source>
</evidence>
<evidence type="ECO:0000313" key="16">
    <source>
        <dbReference type="Proteomes" id="UP000473278"/>
    </source>
</evidence>
<dbReference type="FunFam" id="3.40.50.300:FF:000183">
    <property type="entry name" value="ABC transporter ATP-binding protein yjjK"/>
    <property type="match status" value="1"/>
</dbReference>
<feature type="domain" description="ABC transporter" evidence="14">
    <location>
        <begin position="319"/>
        <end position="538"/>
    </location>
</feature>
<dbReference type="Proteomes" id="UP000473278">
    <property type="component" value="Unassembled WGS sequence"/>
</dbReference>
<evidence type="ECO:0000256" key="13">
    <source>
        <dbReference type="SAM" id="MobiDB-lite"/>
    </source>
</evidence>
<dbReference type="Pfam" id="PF16326">
    <property type="entry name" value="ABC_tran_CTD"/>
    <property type="match status" value="1"/>
</dbReference>
<dbReference type="GO" id="GO:0016887">
    <property type="term" value="F:ATP hydrolysis activity"/>
    <property type="evidence" value="ECO:0007669"/>
    <property type="project" value="InterPro"/>
</dbReference>
<dbReference type="InterPro" id="IPR051309">
    <property type="entry name" value="ABCF_ATPase"/>
</dbReference>
<dbReference type="Pfam" id="PF12848">
    <property type="entry name" value="ABC_tran_Xtn"/>
    <property type="match status" value="1"/>
</dbReference>